<organism evidence="1 2">
    <name type="scientific">Oxalobacter vibrioformis</name>
    <dbReference type="NCBI Taxonomy" id="933080"/>
    <lineage>
        <taxon>Bacteria</taxon>
        <taxon>Pseudomonadati</taxon>
        <taxon>Pseudomonadota</taxon>
        <taxon>Betaproteobacteria</taxon>
        <taxon>Burkholderiales</taxon>
        <taxon>Oxalobacteraceae</taxon>
        <taxon>Oxalobacter</taxon>
    </lineage>
</organism>
<reference evidence="1" key="1">
    <citation type="journal article" date="2022" name="Front. Microbiol.">
        <title>New perspectives on an old grouping: The genomic and phenotypic variability of Oxalobacter formigenes and the implications for calcium oxalate stone prevention.</title>
        <authorList>
            <person name="Chmiel J.A."/>
            <person name="Carr C."/>
            <person name="Stuivenberg G.A."/>
            <person name="Venema R."/>
            <person name="Chanyi R.M."/>
            <person name="Al K.F."/>
            <person name="Giguere D."/>
            <person name="Say H."/>
            <person name="Akouris P.P."/>
            <person name="Dominguez Romero S.A."/>
            <person name="Kwong A."/>
            <person name="Tai V."/>
            <person name="Koval S.F."/>
            <person name="Razvi H."/>
            <person name="Bjazevic J."/>
            <person name="Burton J.P."/>
        </authorList>
    </citation>
    <scope>NUCLEOTIDE SEQUENCE</scope>
    <source>
        <strain evidence="1">WoOx3</strain>
    </source>
</reference>
<evidence type="ECO:0000313" key="1">
    <source>
        <dbReference type="EMBL" id="WAW10710.1"/>
    </source>
</evidence>
<dbReference type="Pfam" id="PF11943">
    <property type="entry name" value="DUF3460"/>
    <property type="match status" value="1"/>
</dbReference>
<name>A0A9E9P3X6_9BURK</name>
<sequence>MNFFWRQPTYQSDLEHLFEQLSGNDPDLPAKKEAGLKRLWDQAPFDIDTYIRDRQSRLPQPANLYR</sequence>
<dbReference type="EMBL" id="CP098242">
    <property type="protein sequence ID" value="WAW10710.1"/>
    <property type="molecule type" value="Genomic_DNA"/>
</dbReference>
<proteinExistence type="predicted"/>
<dbReference type="InterPro" id="IPR021853">
    <property type="entry name" value="DUF3460"/>
</dbReference>
<keyword evidence="2" id="KW-1185">Reference proteome</keyword>
<dbReference type="Proteomes" id="UP001156215">
    <property type="component" value="Chromosome"/>
</dbReference>
<protein>
    <submittedName>
        <fullName evidence="1">DUF3460 family protein</fullName>
    </submittedName>
</protein>
<dbReference type="AlphaFoldDB" id="A0A9E9P3X6"/>
<gene>
    <name evidence="1" type="ORF">NB640_03380</name>
</gene>
<evidence type="ECO:0000313" key="2">
    <source>
        <dbReference type="Proteomes" id="UP001156215"/>
    </source>
</evidence>
<dbReference type="KEGG" id="ovb:NB640_03380"/>
<accession>A0A9E9P3X6</accession>
<dbReference type="RefSeq" id="WP_269309750.1">
    <property type="nucleotide sequence ID" value="NZ_CP098242.1"/>
</dbReference>